<evidence type="ECO:0008006" key="3">
    <source>
        <dbReference type="Google" id="ProtNLM"/>
    </source>
</evidence>
<comment type="caution">
    <text evidence="1">The sequence shown here is derived from an EMBL/GenBank/DDBJ whole genome shotgun (WGS) entry which is preliminary data.</text>
</comment>
<name>A0A7X5QEZ2_9GAMM</name>
<dbReference type="RefSeq" id="WP_166307630.1">
    <property type="nucleotide sequence ID" value="NZ_CAWPIB010000013.1"/>
</dbReference>
<protein>
    <recommendedName>
        <fullName evidence="3">N-acetyltransferase</fullName>
    </recommendedName>
</protein>
<gene>
    <name evidence="1" type="ORF">C5469_13830</name>
</gene>
<organism evidence="1 2">
    <name type="scientific">Photorhabdus cinerea</name>
    <dbReference type="NCBI Taxonomy" id="471575"/>
    <lineage>
        <taxon>Bacteria</taxon>
        <taxon>Pseudomonadati</taxon>
        <taxon>Pseudomonadota</taxon>
        <taxon>Gammaproteobacteria</taxon>
        <taxon>Enterobacterales</taxon>
        <taxon>Morganellaceae</taxon>
        <taxon>Photorhabdus</taxon>
    </lineage>
</organism>
<evidence type="ECO:0000313" key="2">
    <source>
        <dbReference type="Proteomes" id="UP000591844"/>
    </source>
</evidence>
<dbReference type="Proteomes" id="UP000591844">
    <property type="component" value="Unassembled WGS sequence"/>
</dbReference>
<sequence length="177" mass="20504">MFNLEQIGHVVRNSMQIIVDELKLNLAVGDIFDDDYRILSRGYGELNWDECLSRVGNREDKFEFCLKLVECGNVQGPPSGLALCTYSIDEESFEIHMIENFYRDDAKHPLNGKMFQLTLMAAYMFCKSAQGKYIRIIEPVEEVISYYSSYGFNMMKCGYIMEADIDTFETIFKTIKD</sequence>
<dbReference type="EMBL" id="PUJW01000013">
    <property type="protein sequence ID" value="NHB93161.1"/>
    <property type="molecule type" value="Genomic_DNA"/>
</dbReference>
<accession>A0A7X5QEZ2</accession>
<proteinExistence type="predicted"/>
<dbReference type="AlphaFoldDB" id="A0A7X5QEZ2"/>
<reference evidence="1 2" key="1">
    <citation type="submission" date="2018-02" db="EMBL/GenBank/DDBJ databases">
        <authorList>
            <person name="Machado R.A."/>
        </authorList>
    </citation>
    <scope>NUCLEOTIDE SEQUENCE [LARGE SCALE GENOMIC DNA]</scope>
    <source>
        <strain evidence="1 2">DSM 19724</strain>
    </source>
</reference>
<keyword evidence="2" id="KW-1185">Reference proteome</keyword>
<evidence type="ECO:0000313" key="1">
    <source>
        <dbReference type="EMBL" id="NHB93161.1"/>
    </source>
</evidence>